<dbReference type="InterPro" id="IPR053271">
    <property type="entry name" value="DDT_domain"/>
</dbReference>
<evidence type="ECO:0000256" key="2">
    <source>
        <dbReference type="ARBA" id="ARBA00023242"/>
    </source>
</evidence>
<dbReference type="PANTHER" id="PTHR15546:SF8">
    <property type="entry name" value="OS02G0556900 PROTEIN"/>
    <property type="match status" value="1"/>
</dbReference>
<feature type="domain" description="WHIM1" evidence="4">
    <location>
        <begin position="19"/>
        <end position="48"/>
    </location>
</feature>
<evidence type="ECO:0000256" key="3">
    <source>
        <dbReference type="SAM" id="MobiDB-lite"/>
    </source>
</evidence>
<comment type="subcellular location">
    <subcellularLocation>
        <location evidence="1">Nucleus</location>
    </subcellularLocation>
</comment>
<sequence>MTKMEELSSNITTVRRGYYGLIDTDIKLKILRELVEEAITTSAIREILSERVDQKHALAATKRERVPERRKKIKPQTLKLL</sequence>
<dbReference type="Pfam" id="PF15612">
    <property type="entry name" value="WHIM1"/>
    <property type="match status" value="1"/>
</dbReference>
<accession>A0A0A9GGG1</accession>
<protein>
    <recommendedName>
        <fullName evidence="4">WHIM1 domain-containing protein</fullName>
    </recommendedName>
</protein>
<dbReference type="GO" id="GO:0005634">
    <property type="term" value="C:nucleus"/>
    <property type="evidence" value="ECO:0007669"/>
    <property type="project" value="UniProtKB-SubCell"/>
</dbReference>
<feature type="region of interest" description="Disordered" evidence="3">
    <location>
        <begin position="59"/>
        <end position="81"/>
    </location>
</feature>
<dbReference type="PANTHER" id="PTHR15546">
    <property type="entry name" value="BROMODOMAIN ADJACENT TO ZINC FINGER DOMAIN, 2A"/>
    <property type="match status" value="1"/>
</dbReference>
<name>A0A0A9GGG1_ARUDO</name>
<reference evidence="5" key="1">
    <citation type="submission" date="2014-09" db="EMBL/GenBank/DDBJ databases">
        <authorList>
            <person name="Magalhaes I.L.F."/>
            <person name="Oliveira U."/>
            <person name="Santos F.R."/>
            <person name="Vidigal T.H.D.A."/>
            <person name="Brescovit A.D."/>
            <person name="Santos A.J."/>
        </authorList>
    </citation>
    <scope>NUCLEOTIDE SEQUENCE</scope>
    <source>
        <tissue evidence="5">Shoot tissue taken approximately 20 cm above the soil surface</tissue>
    </source>
</reference>
<keyword evidence="2" id="KW-0539">Nucleus</keyword>
<evidence type="ECO:0000313" key="5">
    <source>
        <dbReference type="EMBL" id="JAE21611.1"/>
    </source>
</evidence>
<evidence type="ECO:0000259" key="4">
    <source>
        <dbReference type="Pfam" id="PF15612"/>
    </source>
</evidence>
<reference evidence="5" key="2">
    <citation type="journal article" date="2015" name="Data Brief">
        <title>Shoot transcriptome of the giant reed, Arundo donax.</title>
        <authorList>
            <person name="Barrero R.A."/>
            <person name="Guerrero F.D."/>
            <person name="Moolhuijzen P."/>
            <person name="Goolsby J.A."/>
            <person name="Tidwell J."/>
            <person name="Bellgard S.E."/>
            <person name="Bellgard M.I."/>
        </authorList>
    </citation>
    <scope>NUCLEOTIDE SEQUENCE</scope>
    <source>
        <tissue evidence="5">Shoot tissue taken approximately 20 cm above the soil surface</tissue>
    </source>
</reference>
<dbReference type="InterPro" id="IPR028942">
    <property type="entry name" value="WHIM1_dom"/>
</dbReference>
<dbReference type="AlphaFoldDB" id="A0A0A9GGG1"/>
<dbReference type="EMBL" id="GBRH01176285">
    <property type="protein sequence ID" value="JAE21611.1"/>
    <property type="molecule type" value="Transcribed_RNA"/>
</dbReference>
<proteinExistence type="predicted"/>
<evidence type="ECO:0000256" key="1">
    <source>
        <dbReference type="ARBA" id="ARBA00004123"/>
    </source>
</evidence>
<organism evidence="5">
    <name type="scientific">Arundo donax</name>
    <name type="common">Giant reed</name>
    <name type="synonym">Donax arundinaceus</name>
    <dbReference type="NCBI Taxonomy" id="35708"/>
    <lineage>
        <taxon>Eukaryota</taxon>
        <taxon>Viridiplantae</taxon>
        <taxon>Streptophyta</taxon>
        <taxon>Embryophyta</taxon>
        <taxon>Tracheophyta</taxon>
        <taxon>Spermatophyta</taxon>
        <taxon>Magnoliopsida</taxon>
        <taxon>Liliopsida</taxon>
        <taxon>Poales</taxon>
        <taxon>Poaceae</taxon>
        <taxon>PACMAD clade</taxon>
        <taxon>Arundinoideae</taxon>
        <taxon>Arundineae</taxon>
        <taxon>Arundo</taxon>
    </lineage>
</organism>